<gene>
    <name evidence="2" type="ORF">Hamer_G009856</name>
</gene>
<evidence type="ECO:0000256" key="1">
    <source>
        <dbReference type="SAM" id="MobiDB-lite"/>
    </source>
</evidence>
<reference evidence="2" key="1">
    <citation type="journal article" date="2021" name="Sci. Adv.">
        <title>The American lobster genome reveals insights on longevity, neural, and immune adaptations.</title>
        <authorList>
            <person name="Polinski J.M."/>
            <person name="Zimin A.V."/>
            <person name="Clark K.F."/>
            <person name="Kohn A.B."/>
            <person name="Sadowski N."/>
            <person name="Timp W."/>
            <person name="Ptitsyn A."/>
            <person name="Khanna P."/>
            <person name="Romanova D.Y."/>
            <person name="Williams P."/>
            <person name="Greenwood S.J."/>
            <person name="Moroz L.L."/>
            <person name="Walt D.R."/>
            <person name="Bodnar A.G."/>
        </authorList>
    </citation>
    <scope>NUCLEOTIDE SEQUENCE</scope>
    <source>
        <strain evidence="2">GMGI-L3</strain>
    </source>
</reference>
<dbReference type="Proteomes" id="UP000747542">
    <property type="component" value="Unassembled WGS sequence"/>
</dbReference>
<evidence type="ECO:0000313" key="2">
    <source>
        <dbReference type="EMBL" id="KAG7175833.1"/>
    </source>
</evidence>
<comment type="caution">
    <text evidence="2">The sequence shown here is derived from an EMBL/GenBank/DDBJ whole genome shotgun (WGS) entry which is preliminary data.</text>
</comment>
<organism evidence="2 3">
    <name type="scientific">Homarus americanus</name>
    <name type="common">American lobster</name>
    <dbReference type="NCBI Taxonomy" id="6706"/>
    <lineage>
        <taxon>Eukaryota</taxon>
        <taxon>Metazoa</taxon>
        <taxon>Ecdysozoa</taxon>
        <taxon>Arthropoda</taxon>
        <taxon>Crustacea</taxon>
        <taxon>Multicrustacea</taxon>
        <taxon>Malacostraca</taxon>
        <taxon>Eumalacostraca</taxon>
        <taxon>Eucarida</taxon>
        <taxon>Decapoda</taxon>
        <taxon>Pleocyemata</taxon>
        <taxon>Astacidea</taxon>
        <taxon>Nephropoidea</taxon>
        <taxon>Nephropidae</taxon>
        <taxon>Homarus</taxon>
    </lineage>
</organism>
<name>A0A8J5TNC3_HOMAM</name>
<feature type="non-terminal residue" evidence="2">
    <location>
        <position position="260"/>
    </location>
</feature>
<protein>
    <submittedName>
        <fullName evidence="2">Uncharacterized protein</fullName>
    </submittedName>
</protein>
<feature type="non-terminal residue" evidence="2">
    <location>
        <position position="1"/>
    </location>
</feature>
<sequence length="260" mass="29835">DVRQTAVRAIEGVTPLHRSSVSVGTVNSRDLVDVPRHNAHVIILTKYFPPPSPQITQRIRESHLYSADCTPVKMTTMDEYFDRITEASLDNNSEFITVFSQKDWQLELHEPNYAPVTQMMSTLSIDRNLTRPSQAPDIPTTTFNLVSSSTHSYTAQTPQRHGNNIFQDQTQQGHWNSYQAQTQQGHGNNIYQDQTQQGHWNDMNQQQQMTRQEPGMTMNPAAHLEPEGSRQGRGHRRPRGDRLDLVARDDDHCWVSRNEY</sequence>
<evidence type="ECO:0000313" key="3">
    <source>
        <dbReference type="Proteomes" id="UP000747542"/>
    </source>
</evidence>
<proteinExistence type="predicted"/>
<dbReference type="EMBL" id="JAHLQT010004633">
    <property type="protein sequence ID" value="KAG7175833.1"/>
    <property type="molecule type" value="Genomic_DNA"/>
</dbReference>
<feature type="region of interest" description="Disordered" evidence="1">
    <location>
        <begin position="205"/>
        <end position="242"/>
    </location>
</feature>
<keyword evidence="3" id="KW-1185">Reference proteome</keyword>
<accession>A0A8J5TNC3</accession>
<dbReference type="AlphaFoldDB" id="A0A8J5TNC3"/>